<feature type="non-terminal residue" evidence="2">
    <location>
        <position position="1"/>
    </location>
</feature>
<keyword evidence="2" id="KW-0969">Cilium</keyword>
<feature type="domain" description="Flagellar hook-associated protein 2 C-terminal" evidence="1">
    <location>
        <begin position="2"/>
        <end position="179"/>
    </location>
</feature>
<name>K1SH56_9ZZZZ</name>
<protein>
    <submittedName>
        <fullName evidence="2">Protein containing Flagellar hook-associated 2</fullName>
    </submittedName>
</protein>
<accession>K1SH56</accession>
<organism evidence="2">
    <name type="scientific">human gut metagenome</name>
    <dbReference type="NCBI Taxonomy" id="408170"/>
    <lineage>
        <taxon>unclassified sequences</taxon>
        <taxon>metagenomes</taxon>
        <taxon>organismal metagenomes</taxon>
    </lineage>
</organism>
<dbReference type="Pfam" id="PF07195">
    <property type="entry name" value="FliD_C"/>
    <property type="match status" value="1"/>
</dbReference>
<dbReference type="InterPro" id="IPR040026">
    <property type="entry name" value="FliD"/>
</dbReference>
<dbReference type="PANTHER" id="PTHR30288">
    <property type="entry name" value="FLAGELLAR CAP/ASSEMBLY PROTEIN FLID"/>
    <property type="match status" value="1"/>
</dbReference>
<evidence type="ECO:0000259" key="1">
    <source>
        <dbReference type="Pfam" id="PF07195"/>
    </source>
</evidence>
<dbReference type="GO" id="GO:0071973">
    <property type="term" value="P:bacterial-type flagellum-dependent cell motility"/>
    <property type="evidence" value="ECO:0007669"/>
    <property type="project" value="TreeGrafter"/>
</dbReference>
<dbReference type="EMBL" id="AJWY01013559">
    <property type="protein sequence ID" value="EKC46686.1"/>
    <property type="molecule type" value="Genomic_DNA"/>
</dbReference>
<dbReference type="InterPro" id="IPR010809">
    <property type="entry name" value="FliD_C"/>
</dbReference>
<dbReference type="AlphaFoldDB" id="K1SH56"/>
<dbReference type="GO" id="GO:0009421">
    <property type="term" value="C:bacterial-type flagellum filament cap"/>
    <property type="evidence" value="ECO:0007669"/>
    <property type="project" value="InterPro"/>
</dbReference>
<proteinExistence type="predicted"/>
<reference evidence="2" key="1">
    <citation type="journal article" date="2013" name="Environ. Microbiol.">
        <title>Microbiota from the distal guts of lean and obese adolescents exhibit partial functional redundancy besides clear differences in community structure.</title>
        <authorList>
            <person name="Ferrer M."/>
            <person name="Ruiz A."/>
            <person name="Lanza F."/>
            <person name="Haange S.B."/>
            <person name="Oberbach A."/>
            <person name="Till H."/>
            <person name="Bargiela R."/>
            <person name="Campoy C."/>
            <person name="Segura M.T."/>
            <person name="Richter M."/>
            <person name="von Bergen M."/>
            <person name="Seifert J."/>
            <person name="Suarez A."/>
        </authorList>
    </citation>
    <scope>NUCLEOTIDE SEQUENCE</scope>
</reference>
<comment type="caution">
    <text evidence="2">The sequence shown here is derived from an EMBL/GenBank/DDBJ whole genome shotgun (WGS) entry which is preliminary data.</text>
</comment>
<dbReference type="GO" id="GO:0007155">
    <property type="term" value="P:cell adhesion"/>
    <property type="evidence" value="ECO:0007669"/>
    <property type="project" value="InterPro"/>
</dbReference>
<gene>
    <name evidence="2" type="ORF">LEA_19723</name>
</gene>
<evidence type="ECO:0000313" key="2">
    <source>
        <dbReference type="EMBL" id="EKC46686.1"/>
    </source>
</evidence>
<keyword evidence="2" id="KW-0966">Cell projection</keyword>
<sequence>PITFSVTNDTESVYNSIKSFLKEYNSVMKEMNTLYNADSAKGYEPLTSEEKEAMSDDDVKLWEDKIKKSLLRSDSTLSSIMSSMRSAMMSTVEYDGKTYALSSFGIMTSTDYTEGGLLHIYGDADDSVYSAKDDKLKKALDEDPDAVIATLTGVFGKLRETMSQKMSATKYSSSLTSTMISR</sequence>
<keyword evidence="2" id="KW-0282">Flagellum</keyword>
<dbReference type="PANTHER" id="PTHR30288:SF0">
    <property type="entry name" value="FLAGELLAR HOOK-ASSOCIATED PROTEIN 2"/>
    <property type="match status" value="1"/>
</dbReference>